<dbReference type="GO" id="GO:0004061">
    <property type="term" value="F:arylformamidase activity"/>
    <property type="evidence" value="ECO:0007669"/>
    <property type="project" value="InterPro"/>
</dbReference>
<keyword evidence="2" id="KW-1185">Reference proteome</keyword>
<proteinExistence type="predicted"/>
<protein>
    <submittedName>
        <fullName evidence="1">Cyclase</fullName>
    </submittedName>
</protein>
<dbReference type="GO" id="GO:0019441">
    <property type="term" value="P:L-tryptophan catabolic process to kynurenine"/>
    <property type="evidence" value="ECO:0007669"/>
    <property type="project" value="InterPro"/>
</dbReference>
<dbReference type="AlphaFoldDB" id="A0A161XGN3"/>
<gene>
    <name evidence="1" type="ORF">AWN90_28135</name>
</gene>
<dbReference type="PANTHER" id="PTHR34861">
    <property type="match status" value="1"/>
</dbReference>
<dbReference type="Gene3D" id="3.50.30.50">
    <property type="entry name" value="Putative cyclase"/>
    <property type="match status" value="1"/>
</dbReference>
<dbReference type="OrthoDB" id="7067800at2"/>
<comment type="caution">
    <text evidence="1">The sequence shown here is derived from an EMBL/GenBank/DDBJ whole genome shotgun (WGS) entry which is preliminary data.</text>
</comment>
<dbReference type="SUPFAM" id="SSF102198">
    <property type="entry name" value="Putative cyclase"/>
    <property type="match status" value="1"/>
</dbReference>
<sequence>MEPAVNEPEDLPTNWGRWGEDDERGTLNLITDEVRARAVAEARTGRTVSLARATPTAPMVAGPTAPGGADSISVLQAPMFIGGNPQATAEVIVMTPHSVNMTHFDAPVHIVVDGAVYPGVPLEDAYGPAGIRHGSTTIFGAGVVTRGVLLDLAWAGPLPEGHGVSAAELDLACERAGVEMRGGDALVVRGGWDHAADPRRRMPGMTLDAVAWMARHDVAVYAGDIGDVFPPLDTRLPTPLHRVGLARLGMPLIDIADPTDLAAACADEGRATFLFVAAPPRLGAASGVPVNPLAIF</sequence>
<dbReference type="EMBL" id="LWGR01000007">
    <property type="protein sequence ID" value="KZM72658.1"/>
    <property type="molecule type" value="Genomic_DNA"/>
</dbReference>
<reference evidence="1 2" key="1">
    <citation type="submission" date="2016-04" db="EMBL/GenBank/DDBJ databases">
        <authorList>
            <person name="Evans L.H."/>
            <person name="Alamgir A."/>
            <person name="Owens N."/>
            <person name="Weber N.D."/>
            <person name="Virtaneva K."/>
            <person name="Barbian K."/>
            <person name="Babar A."/>
            <person name="Rosenke K."/>
        </authorList>
    </citation>
    <scope>NUCLEOTIDE SEQUENCE [LARGE SCALE GENOMIC DNA]</scope>
    <source>
        <strain evidence="1 2">IFM 0406</strain>
    </source>
</reference>
<dbReference type="InterPro" id="IPR007325">
    <property type="entry name" value="KFase/CYL"/>
</dbReference>
<dbReference type="PANTHER" id="PTHR34861:SF10">
    <property type="entry name" value="CYCLASE"/>
    <property type="match status" value="1"/>
</dbReference>
<dbReference type="Proteomes" id="UP000076512">
    <property type="component" value="Unassembled WGS sequence"/>
</dbReference>
<accession>A0A161XGN3</accession>
<dbReference type="Pfam" id="PF04199">
    <property type="entry name" value="Cyclase"/>
    <property type="match status" value="1"/>
</dbReference>
<dbReference type="InterPro" id="IPR037175">
    <property type="entry name" value="KFase_sf"/>
</dbReference>
<evidence type="ECO:0000313" key="1">
    <source>
        <dbReference type="EMBL" id="KZM72658.1"/>
    </source>
</evidence>
<name>A0A161XGN3_9NOCA</name>
<organism evidence="1 2">
    <name type="scientific">Nocardia terpenica</name>
    <dbReference type="NCBI Taxonomy" id="455432"/>
    <lineage>
        <taxon>Bacteria</taxon>
        <taxon>Bacillati</taxon>
        <taxon>Actinomycetota</taxon>
        <taxon>Actinomycetes</taxon>
        <taxon>Mycobacteriales</taxon>
        <taxon>Nocardiaceae</taxon>
        <taxon>Nocardia</taxon>
    </lineage>
</organism>
<dbReference type="STRING" id="455432.AWN90_28135"/>
<evidence type="ECO:0000313" key="2">
    <source>
        <dbReference type="Proteomes" id="UP000076512"/>
    </source>
</evidence>